<dbReference type="AlphaFoldDB" id="A0A418X2X6"/>
<dbReference type="RefSeq" id="WP_119739755.1">
    <property type="nucleotide sequence ID" value="NZ_QYUN01000002.1"/>
</dbReference>
<dbReference type="InterPro" id="IPR045584">
    <property type="entry name" value="Pilin-like"/>
</dbReference>
<name>A0A418X2X6_9BURK</name>
<keyword evidence="8" id="KW-1185">Reference proteome</keyword>
<comment type="subcellular location">
    <subcellularLocation>
        <location evidence="1">Membrane</location>
        <topology evidence="1">Single-pass membrane protein</topology>
    </subcellularLocation>
</comment>
<dbReference type="GO" id="GO:0015627">
    <property type="term" value="C:type II protein secretion system complex"/>
    <property type="evidence" value="ECO:0007669"/>
    <property type="project" value="InterPro"/>
</dbReference>
<keyword evidence="3 6" id="KW-0812">Transmembrane</keyword>
<dbReference type="PRINTS" id="PR00885">
    <property type="entry name" value="BCTERIALGSPH"/>
</dbReference>
<dbReference type="GO" id="GO:0015628">
    <property type="term" value="P:protein secretion by the type II secretion system"/>
    <property type="evidence" value="ECO:0007669"/>
    <property type="project" value="InterPro"/>
</dbReference>
<comment type="caution">
    <text evidence="7">The sequence shown here is derived from an EMBL/GenBank/DDBJ whole genome shotgun (WGS) entry which is preliminary data.</text>
</comment>
<dbReference type="InterPro" id="IPR031982">
    <property type="entry name" value="PilE-like"/>
</dbReference>
<dbReference type="OrthoDB" id="8592370at2"/>
<keyword evidence="2" id="KW-0488">Methylation</keyword>
<accession>A0A418X2X6</accession>
<organism evidence="7 8">
    <name type="scientific">Noviherbaspirillum cavernae</name>
    <dbReference type="NCBI Taxonomy" id="2320862"/>
    <lineage>
        <taxon>Bacteria</taxon>
        <taxon>Pseudomonadati</taxon>
        <taxon>Pseudomonadota</taxon>
        <taxon>Betaproteobacteria</taxon>
        <taxon>Burkholderiales</taxon>
        <taxon>Oxalobacteraceae</taxon>
        <taxon>Noviherbaspirillum</taxon>
    </lineage>
</organism>
<proteinExistence type="predicted"/>
<evidence type="ECO:0000256" key="5">
    <source>
        <dbReference type="ARBA" id="ARBA00023136"/>
    </source>
</evidence>
<protein>
    <submittedName>
        <fullName evidence="7">Prepilin-type N-terminal cleavage/methylation domain-containing protein</fullName>
    </submittedName>
</protein>
<evidence type="ECO:0000313" key="8">
    <source>
        <dbReference type="Proteomes" id="UP000285190"/>
    </source>
</evidence>
<evidence type="ECO:0000256" key="2">
    <source>
        <dbReference type="ARBA" id="ARBA00022481"/>
    </source>
</evidence>
<dbReference type="NCBIfam" id="TIGR02532">
    <property type="entry name" value="IV_pilin_GFxxxE"/>
    <property type="match status" value="1"/>
</dbReference>
<evidence type="ECO:0000313" key="7">
    <source>
        <dbReference type="EMBL" id="RJG06828.1"/>
    </source>
</evidence>
<dbReference type="Pfam" id="PF07963">
    <property type="entry name" value="N_methyl"/>
    <property type="match status" value="1"/>
</dbReference>
<keyword evidence="5 6" id="KW-0472">Membrane</keyword>
<evidence type="ECO:0000256" key="1">
    <source>
        <dbReference type="ARBA" id="ARBA00004167"/>
    </source>
</evidence>
<dbReference type="Pfam" id="PF16732">
    <property type="entry name" value="ComP_DUS"/>
    <property type="match status" value="1"/>
</dbReference>
<keyword evidence="4 6" id="KW-1133">Transmembrane helix</keyword>
<dbReference type="Proteomes" id="UP000285190">
    <property type="component" value="Unassembled WGS sequence"/>
</dbReference>
<sequence length="153" mass="16643">MKNHKIQRGFTLIELMITVVIVGILAAIVVPNYSDYVRRSALQEALSTMSDLRIRMEQFYQSNRNFGTDTCGHDGTAGRIDFSVPNARFTYACALTGTAPVSANEAYVITATGSTGGAVGHVFTIDHNNVKKTTRFKGGSVDKSCWLIKGSEC</sequence>
<reference evidence="7 8" key="1">
    <citation type="submission" date="2018-09" db="EMBL/GenBank/DDBJ databases">
        <authorList>
            <person name="Zhu H."/>
        </authorList>
    </citation>
    <scope>NUCLEOTIDE SEQUENCE [LARGE SCALE GENOMIC DNA]</scope>
    <source>
        <strain evidence="7 8">K2R10-39</strain>
    </source>
</reference>
<dbReference type="InterPro" id="IPR002416">
    <property type="entry name" value="T2SS_protein-GspH"/>
</dbReference>
<gene>
    <name evidence="7" type="ORF">D3870_13165</name>
</gene>
<feature type="transmembrane region" description="Helical" evidence="6">
    <location>
        <begin position="12"/>
        <end position="33"/>
    </location>
</feature>
<dbReference type="GO" id="GO:0016020">
    <property type="term" value="C:membrane"/>
    <property type="evidence" value="ECO:0007669"/>
    <property type="project" value="UniProtKB-SubCell"/>
</dbReference>
<dbReference type="SUPFAM" id="SSF54523">
    <property type="entry name" value="Pili subunits"/>
    <property type="match status" value="1"/>
</dbReference>
<dbReference type="PROSITE" id="PS00409">
    <property type="entry name" value="PROKAR_NTER_METHYL"/>
    <property type="match status" value="1"/>
</dbReference>
<dbReference type="GO" id="GO:0043683">
    <property type="term" value="P:type IV pilus assembly"/>
    <property type="evidence" value="ECO:0007669"/>
    <property type="project" value="InterPro"/>
</dbReference>
<dbReference type="Gene3D" id="3.30.700.10">
    <property type="entry name" value="Glycoprotein, Type 4 Pilin"/>
    <property type="match status" value="1"/>
</dbReference>
<dbReference type="InterPro" id="IPR012902">
    <property type="entry name" value="N_methyl_site"/>
</dbReference>
<evidence type="ECO:0000256" key="4">
    <source>
        <dbReference type="ARBA" id="ARBA00022989"/>
    </source>
</evidence>
<evidence type="ECO:0000256" key="3">
    <source>
        <dbReference type="ARBA" id="ARBA00022692"/>
    </source>
</evidence>
<evidence type="ECO:0000256" key="6">
    <source>
        <dbReference type="SAM" id="Phobius"/>
    </source>
</evidence>
<dbReference type="EMBL" id="QYUN01000002">
    <property type="protein sequence ID" value="RJG06828.1"/>
    <property type="molecule type" value="Genomic_DNA"/>
</dbReference>